<evidence type="ECO:0000313" key="2">
    <source>
        <dbReference type="EMBL" id="KGR78422.1"/>
    </source>
</evidence>
<dbReference type="Proteomes" id="UP000030408">
    <property type="component" value="Unassembled WGS sequence"/>
</dbReference>
<protein>
    <submittedName>
        <fullName evidence="2">Uncharacterized protein</fullName>
    </submittedName>
</protein>
<keyword evidence="1" id="KW-1133">Transmembrane helix</keyword>
<dbReference type="RefSeq" id="WP_036197371.1">
    <property type="nucleotide sequence ID" value="NZ_AVCY01000025.1"/>
</dbReference>
<feature type="transmembrane region" description="Helical" evidence="1">
    <location>
        <begin position="79"/>
        <end position="102"/>
    </location>
</feature>
<evidence type="ECO:0000256" key="1">
    <source>
        <dbReference type="SAM" id="Phobius"/>
    </source>
</evidence>
<feature type="transmembrane region" description="Helical" evidence="1">
    <location>
        <begin position="52"/>
        <end position="72"/>
    </location>
</feature>
<organism evidence="2 3">
    <name type="scientific">Ureibacillus sinduriensis BLB-1 = JCM 15800</name>
    <dbReference type="NCBI Taxonomy" id="1384057"/>
    <lineage>
        <taxon>Bacteria</taxon>
        <taxon>Bacillati</taxon>
        <taxon>Bacillota</taxon>
        <taxon>Bacilli</taxon>
        <taxon>Bacillales</taxon>
        <taxon>Caryophanaceae</taxon>
        <taxon>Ureibacillus</taxon>
    </lineage>
</organism>
<feature type="transmembrane region" description="Helical" evidence="1">
    <location>
        <begin position="9"/>
        <end position="32"/>
    </location>
</feature>
<comment type="caution">
    <text evidence="2">The sequence shown here is derived from an EMBL/GenBank/DDBJ whole genome shotgun (WGS) entry which is preliminary data.</text>
</comment>
<sequence length="184" mass="21061">MEPFERRSLYWVLAILVIVIAPFIVLLTPAVVSVIVFDDPNKIAFISFGKSLLMYSIAFFIAFCALLILYFVKNLIKKIYIIIISLISFFAIYSTGLSHYVYLNENYIEYNPLFGSKVIYSWSELSDARHIYPDGESVADEHFIFTFSDGYAFRFKATGSLDTAAKSRIYTKLQLYSIPFIGIS</sequence>
<dbReference type="AlphaFoldDB" id="A0A0A3IUA7"/>
<keyword evidence="1" id="KW-0472">Membrane</keyword>
<evidence type="ECO:0000313" key="3">
    <source>
        <dbReference type="Proteomes" id="UP000030408"/>
    </source>
</evidence>
<dbReference type="eggNOG" id="ENOG5030C14">
    <property type="taxonomic scope" value="Bacteria"/>
</dbReference>
<reference evidence="2 3" key="1">
    <citation type="submission" date="2014-02" db="EMBL/GenBank/DDBJ databases">
        <title>Draft genome sequence of Lysinibacillus sinduriensis JCM 15800.</title>
        <authorList>
            <person name="Zhang F."/>
            <person name="Wang G."/>
            <person name="Zhang L."/>
        </authorList>
    </citation>
    <scope>NUCLEOTIDE SEQUENCE [LARGE SCALE GENOMIC DNA]</scope>
    <source>
        <strain evidence="2 3">JCM 15800</strain>
    </source>
</reference>
<keyword evidence="3" id="KW-1185">Reference proteome</keyword>
<dbReference type="OrthoDB" id="2736499at2"/>
<proteinExistence type="predicted"/>
<accession>A0A0A3IUA7</accession>
<gene>
    <name evidence="2" type="ORF">CD33_01265</name>
</gene>
<dbReference type="EMBL" id="JPVO01000031">
    <property type="protein sequence ID" value="KGR78422.1"/>
    <property type="molecule type" value="Genomic_DNA"/>
</dbReference>
<name>A0A0A3IUA7_9BACL</name>
<keyword evidence="1" id="KW-0812">Transmembrane</keyword>